<dbReference type="PANTHER" id="PTHR44414">
    <property type="entry name" value="PROTEIN NEDD1"/>
    <property type="match status" value="1"/>
</dbReference>
<keyword evidence="1 3" id="KW-0853">WD repeat</keyword>
<dbReference type="GO" id="GO:0036064">
    <property type="term" value="C:ciliary basal body"/>
    <property type="evidence" value="ECO:0000318"/>
    <property type="project" value="GO_Central"/>
</dbReference>
<dbReference type="InterPro" id="IPR036322">
    <property type="entry name" value="WD40_repeat_dom_sf"/>
</dbReference>
<reference evidence="5" key="2">
    <citation type="submission" date="2021-01" db="UniProtKB">
        <authorList>
            <consortium name="EnsemblMetazoa"/>
        </authorList>
    </citation>
    <scope>IDENTIFICATION</scope>
</reference>
<dbReference type="OrthoDB" id="1602884at2759"/>
<feature type="compositionally biased region" description="Basic and acidic residues" evidence="4">
    <location>
        <begin position="347"/>
        <end position="358"/>
    </location>
</feature>
<dbReference type="PANTHER" id="PTHR44414:SF1">
    <property type="entry name" value="PROTEIN NEDD1"/>
    <property type="match status" value="1"/>
</dbReference>
<dbReference type="CDD" id="cd00200">
    <property type="entry name" value="WD40"/>
    <property type="match status" value="1"/>
</dbReference>
<dbReference type="GO" id="GO:0005814">
    <property type="term" value="C:centriole"/>
    <property type="evidence" value="ECO:0000318"/>
    <property type="project" value="GO_Central"/>
</dbReference>
<feature type="compositionally biased region" description="Polar residues" evidence="4">
    <location>
        <begin position="470"/>
        <end position="481"/>
    </location>
</feature>
<dbReference type="KEGG" id="spu:580279"/>
<accession>A0A7M7MYY5</accession>
<dbReference type="GO" id="GO:0005737">
    <property type="term" value="C:cytoplasm"/>
    <property type="evidence" value="ECO:0000318"/>
    <property type="project" value="GO_Central"/>
</dbReference>
<dbReference type="FunCoup" id="A0A7M7MYY5">
    <property type="interactions" value="425"/>
</dbReference>
<dbReference type="AlphaFoldDB" id="A0A7M7MYY5"/>
<evidence type="ECO:0000313" key="6">
    <source>
        <dbReference type="Proteomes" id="UP000007110"/>
    </source>
</evidence>
<feature type="compositionally biased region" description="Polar residues" evidence="4">
    <location>
        <begin position="382"/>
        <end position="397"/>
    </location>
</feature>
<dbReference type="Proteomes" id="UP000007110">
    <property type="component" value="Unassembled WGS sequence"/>
</dbReference>
<dbReference type="EnsemblMetazoa" id="XM_030972917">
    <property type="protein sequence ID" value="XP_030828777"/>
    <property type="gene ID" value="LOC580279"/>
</dbReference>
<proteinExistence type="predicted"/>
<dbReference type="OMA" id="IMNGGNM"/>
<dbReference type="GO" id="GO:0005813">
    <property type="term" value="C:centrosome"/>
    <property type="evidence" value="ECO:0000318"/>
    <property type="project" value="GO_Central"/>
</dbReference>
<dbReference type="InterPro" id="IPR052818">
    <property type="entry name" value="NEDD1_Spindle_Assembly"/>
</dbReference>
<evidence type="ECO:0000313" key="5">
    <source>
        <dbReference type="EnsemblMetazoa" id="XP_030828777"/>
    </source>
</evidence>
<dbReference type="SMART" id="SM00320">
    <property type="entry name" value="WD40"/>
    <property type="match status" value="6"/>
</dbReference>
<dbReference type="Gene3D" id="2.130.10.10">
    <property type="entry name" value="YVTN repeat-like/Quinoprotein amine dehydrogenase"/>
    <property type="match status" value="3"/>
</dbReference>
<keyword evidence="2" id="KW-0677">Repeat</keyword>
<evidence type="ECO:0000256" key="2">
    <source>
        <dbReference type="ARBA" id="ARBA00022737"/>
    </source>
</evidence>
<dbReference type="InterPro" id="IPR019775">
    <property type="entry name" value="WD40_repeat_CS"/>
</dbReference>
<dbReference type="GO" id="GO:0007020">
    <property type="term" value="P:microtubule nucleation"/>
    <property type="evidence" value="ECO:0000318"/>
    <property type="project" value="GO_Central"/>
</dbReference>
<evidence type="ECO:0000256" key="1">
    <source>
        <dbReference type="ARBA" id="ARBA00022574"/>
    </source>
</evidence>
<dbReference type="Pfam" id="PF00400">
    <property type="entry name" value="WD40"/>
    <property type="match status" value="5"/>
</dbReference>
<dbReference type="GO" id="GO:0043015">
    <property type="term" value="F:gamma-tubulin binding"/>
    <property type="evidence" value="ECO:0000318"/>
    <property type="project" value="GO_Central"/>
</dbReference>
<dbReference type="GeneID" id="580279"/>
<dbReference type="GO" id="GO:0000922">
    <property type="term" value="C:spindle pole"/>
    <property type="evidence" value="ECO:0000318"/>
    <property type="project" value="GO_Central"/>
</dbReference>
<keyword evidence="6" id="KW-1185">Reference proteome</keyword>
<dbReference type="PROSITE" id="PS50082">
    <property type="entry name" value="WD_REPEATS_2"/>
    <property type="match status" value="2"/>
</dbReference>
<dbReference type="InterPro" id="IPR001680">
    <property type="entry name" value="WD40_rpt"/>
</dbReference>
<feature type="region of interest" description="Disordered" evidence="4">
    <location>
        <begin position="304"/>
        <end position="501"/>
    </location>
</feature>
<sequence>MEEGPIKFASGGDDIKIWDLSSSTPQQLFSPHAGPISSLCWSQNNQLLASASSVGDKIVLSYGKSLSTNIIELAVGEKQTCLSMNSTSRYLVCGGKNKLVSIWDLKNKKLKRTYKEHRDSVSCVLFNWNDSYLASGSASGEILLHNVVSGQPGSPMVASNGQTIRDVGYSFFKKSLLAAASDDGSLTLWDTNTSKLVTSFSDAHNAPTTALSFSPLNNLLLASSGLDKRVVCYDVNGRSVIKTMTVESPLTSLSFMQDGATLAAGSTRGKIYVFDLRMGSAPLKTLNAHKSSVQAIRFQYANGAPKVNGPVSKSRTAGSHKKSSSSNSSIPMHEPSEPTSSIPDNVKASKESLNERTNGDPSPRYEQMDNMDIISPIREGGDSTTARTSVRNGPTSVTDDRPETMGKAETQQRRNSLPGAGIFSPLSSEKDNPSIDSSVRRNPVGSVALESSPFGPIRRAFPNNLDGLDNGTTTATSSSVRFRSPLHSPVDLPSPRRTSFPTTVMDTRRIPASLNIRPVRLDSDTRMEGEEEEEEAASPVTTPTIHRPVFSPEEPPKTSFPRSFPSPAPPPHTGSEAETRMNEGAVGGGTEAAGSSLQNTPFQTFQVDFIKNLIEESLDQFRVAIHRDVTNLQLEMLRQFQIQQTEIQALLQRYSVNEGLLSEIETLREENKRLKNKY</sequence>
<name>A0A7M7MYY5_STRPU</name>
<reference evidence="6" key="1">
    <citation type="submission" date="2015-02" db="EMBL/GenBank/DDBJ databases">
        <title>Genome sequencing for Strongylocentrotus purpuratus.</title>
        <authorList>
            <person name="Murali S."/>
            <person name="Liu Y."/>
            <person name="Vee V."/>
            <person name="English A."/>
            <person name="Wang M."/>
            <person name="Skinner E."/>
            <person name="Han Y."/>
            <person name="Muzny D.M."/>
            <person name="Worley K.C."/>
            <person name="Gibbs R.A."/>
        </authorList>
    </citation>
    <scope>NUCLEOTIDE SEQUENCE</scope>
</reference>
<evidence type="ECO:0000256" key="3">
    <source>
        <dbReference type="PROSITE-ProRule" id="PRU00221"/>
    </source>
</evidence>
<feature type="repeat" description="WD" evidence="3">
    <location>
        <begin position="80"/>
        <end position="113"/>
    </location>
</feature>
<dbReference type="PROSITE" id="PS00678">
    <property type="entry name" value="WD_REPEATS_1"/>
    <property type="match status" value="1"/>
</dbReference>
<protein>
    <recommendedName>
        <fullName evidence="7">Protein NEDD1</fullName>
    </recommendedName>
</protein>
<dbReference type="InParanoid" id="A0A7M7MYY5"/>
<organism evidence="5 6">
    <name type="scientific">Strongylocentrotus purpuratus</name>
    <name type="common">Purple sea urchin</name>
    <dbReference type="NCBI Taxonomy" id="7668"/>
    <lineage>
        <taxon>Eukaryota</taxon>
        <taxon>Metazoa</taxon>
        <taxon>Echinodermata</taxon>
        <taxon>Eleutherozoa</taxon>
        <taxon>Echinozoa</taxon>
        <taxon>Echinoidea</taxon>
        <taxon>Euechinoidea</taxon>
        <taxon>Echinacea</taxon>
        <taxon>Camarodonta</taxon>
        <taxon>Echinidea</taxon>
        <taxon>Strongylocentrotidae</taxon>
        <taxon>Strongylocentrotus</taxon>
    </lineage>
</organism>
<dbReference type="RefSeq" id="XP_030828777.1">
    <property type="nucleotide sequence ID" value="XM_030972917.1"/>
</dbReference>
<evidence type="ECO:0008006" key="7">
    <source>
        <dbReference type="Google" id="ProtNLM"/>
    </source>
</evidence>
<dbReference type="GO" id="GO:0000278">
    <property type="term" value="P:mitotic cell cycle"/>
    <property type="evidence" value="ECO:0000318"/>
    <property type="project" value="GO_Central"/>
</dbReference>
<evidence type="ECO:0000256" key="4">
    <source>
        <dbReference type="SAM" id="MobiDB-lite"/>
    </source>
</evidence>
<dbReference type="SUPFAM" id="SSF50978">
    <property type="entry name" value="WD40 repeat-like"/>
    <property type="match status" value="1"/>
</dbReference>
<feature type="repeat" description="WD" evidence="3">
    <location>
        <begin position="175"/>
        <end position="199"/>
    </location>
</feature>
<feature type="region of interest" description="Disordered" evidence="4">
    <location>
        <begin position="523"/>
        <end position="597"/>
    </location>
</feature>
<dbReference type="InterPro" id="IPR015943">
    <property type="entry name" value="WD40/YVTN_repeat-like_dom_sf"/>
</dbReference>
<feature type="compositionally biased region" description="Basic and acidic residues" evidence="4">
    <location>
        <begin position="398"/>
        <end position="412"/>
    </location>
</feature>